<organism evidence="1">
    <name type="scientific">marine sediment metagenome</name>
    <dbReference type="NCBI Taxonomy" id="412755"/>
    <lineage>
        <taxon>unclassified sequences</taxon>
        <taxon>metagenomes</taxon>
        <taxon>ecological metagenomes</taxon>
    </lineage>
</organism>
<accession>A0A0F8WTX4</accession>
<gene>
    <name evidence="1" type="ORF">LCGC14_3111080</name>
</gene>
<feature type="non-terminal residue" evidence="1">
    <location>
        <position position="1"/>
    </location>
</feature>
<feature type="non-terminal residue" evidence="1">
    <location>
        <position position="343"/>
    </location>
</feature>
<dbReference type="AlphaFoldDB" id="A0A0F8WTX4"/>
<evidence type="ECO:0000313" key="1">
    <source>
        <dbReference type="EMBL" id="KKK51825.1"/>
    </source>
</evidence>
<reference evidence="1" key="1">
    <citation type="journal article" date="2015" name="Nature">
        <title>Complex archaea that bridge the gap between prokaryotes and eukaryotes.</title>
        <authorList>
            <person name="Spang A."/>
            <person name="Saw J.H."/>
            <person name="Jorgensen S.L."/>
            <person name="Zaremba-Niedzwiedzka K."/>
            <person name="Martijn J."/>
            <person name="Lind A.E."/>
            <person name="van Eijk R."/>
            <person name="Schleper C."/>
            <person name="Guy L."/>
            <person name="Ettema T.J."/>
        </authorList>
    </citation>
    <scope>NUCLEOTIDE SEQUENCE</scope>
</reference>
<comment type="caution">
    <text evidence="1">The sequence shown here is derived from an EMBL/GenBank/DDBJ whole genome shotgun (WGS) entry which is preliminary data.</text>
</comment>
<sequence>GIDIAESGQTPQELRIQKLAADYIGKPVIFGSDKDFQQAKRAFSQGDMETVIDLTARSPRLQNDLFLPIVEKVMEMPAERLVDLPPIVGIGPIGFGPSVRDLPPTGVKVEEVVEFPSRALGFISEMAGKGAEISYQETIAKLPPEWQPSKIIPGKEEEYKMLVEDIRMGEIKLEDISFEGIVTPITSEAFGKGVETGVGIGGYIGAGVAGVLPLLLASDVEAARQDYRDAPELAKKEAEKSYKDYLKTDLEEGEDYVSKEEYMNTVVPQFETEIRNQAMMAAGISGGFLVGGALWKVGSTLKKYVPRKKFTFGGRKLSQAKYDKLMRQIEQSRISVAKQEADI</sequence>
<protein>
    <submittedName>
        <fullName evidence="1">Uncharacterized protein</fullName>
    </submittedName>
</protein>
<dbReference type="EMBL" id="LAZR01067318">
    <property type="protein sequence ID" value="KKK51825.1"/>
    <property type="molecule type" value="Genomic_DNA"/>
</dbReference>
<name>A0A0F8WTX4_9ZZZZ</name>
<proteinExistence type="predicted"/>